<evidence type="ECO:0000259" key="2">
    <source>
        <dbReference type="Pfam" id="PF00534"/>
    </source>
</evidence>
<dbReference type="EMBL" id="JAJITC010000007">
    <property type="protein sequence ID" value="MCC8403293.1"/>
    <property type="molecule type" value="Genomic_DNA"/>
</dbReference>
<dbReference type="PANTHER" id="PTHR46401">
    <property type="entry name" value="GLYCOSYLTRANSFERASE WBBK-RELATED"/>
    <property type="match status" value="1"/>
</dbReference>
<keyword evidence="1 4" id="KW-0808">Transferase</keyword>
<dbReference type="Pfam" id="PF13439">
    <property type="entry name" value="Glyco_transf_4"/>
    <property type="match status" value="1"/>
</dbReference>
<dbReference type="GO" id="GO:0016757">
    <property type="term" value="F:glycosyltransferase activity"/>
    <property type="evidence" value="ECO:0007669"/>
    <property type="project" value="UniProtKB-KW"/>
</dbReference>
<dbReference type="SUPFAM" id="SSF53756">
    <property type="entry name" value="UDP-Glycosyltransferase/glycogen phosphorylase"/>
    <property type="match status" value="1"/>
</dbReference>
<dbReference type="RefSeq" id="WP_230562144.1">
    <property type="nucleotide sequence ID" value="NZ_JAJITC010000007.1"/>
</dbReference>
<reference evidence="4 5" key="1">
    <citation type="submission" date="2021-11" db="EMBL/GenBank/DDBJ databases">
        <authorList>
            <person name="Oh E.-T."/>
            <person name="Kim S.-B."/>
        </authorList>
    </citation>
    <scope>NUCLEOTIDE SEQUENCE [LARGE SCALE GENOMIC DNA]</scope>
    <source>
        <strain evidence="4 5">MMS20-SJTN17</strain>
    </source>
</reference>
<organism evidence="4 5">
    <name type="scientific">Paraburkholderia translucens</name>
    <dbReference type="NCBI Taxonomy" id="2886945"/>
    <lineage>
        <taxon>Bacteria</taxon>
        <taxon>Pseudomonadati</taxon>
        <taxon>Pseudomonadota</taxon>
        <taxon>Betaproteobacteria</taxon>
        <taxon>Burkholderiales</taxon>
        <taxon>Burkholderiaceae</taxon>
        <taxon>Paraburkholderia</taxon>
    </lineage>
</organism>
<evidence type="ECO:0000259" key="3">
    <source>
        <dbReference type="Pfam" id="PF13439"/>
    </source>
</evidence>
<evidence type="ECO:0000313" key="4">
    <source>
        <dbReference type="EMBL" id="MCC8403293.1"/>
    </source>
</evidence>
<dbReference type="Gene3D" id="3.40.50.2000">
    <property type="entry name" value="Glycogen Phosphorylase B"/>
    <property type="match status" value="2"/>
</dbReference>
<dbReference type="Pfam" id="PF00534">
    <property type="entry name" value="Glycos_transf_1"/>
    <property type="match status" value="1"/>
</dbReference>
<evidence type="ECO:0000313" key="5">
    <source>
        <dbReference type="Proteomes" id="UP001430614"/>
    </source>
</evidence>
<comment type="caution">
    <text evidence="4">The sequence shown here is derived from an EMBL/GenBank/DDBJ whole genome shotgun (WGS) entry which is preliminary data.</text>
</comment>
<keyword evidence="4" id="KW-0328">Glycosyltransferase</keyword>
<evidence type="ECO:0000256" key="1">
    <source>
        <dbReference type="ARBA" id="ARBA00022679"/>
    </source>
</evidence>
<dbReference type="Proteomes" id="UP001430614">
    <property type="component" value="Unassembled WGS sequence"/>
</dbReference>
<dbReference type="InterPro" id="IPR001296">
    <property type="entry name" value="Glyco_trans_1"/>
</dbReference>
<keyword evidence="5" id="KW-1185">Reference proteome</keyword>
<proteinExistence type="predicted"/>
<dbReference type="PANTHER" id="PTHR46401:SF2">
    <property type="entry name" value="GLYCOSYLTRANSFERASE WBBK-RELATED"/>
    <property type="match status" value="1"/>
</dbReference>
<feature type="domain" description="Glycosyltransferase subfamily 4-like N-terminal" evidence="3">
    <location>
        <begin position="22"/>
        <end position="145"/>
    </location>
</feature>
<protein>
    <submittedName>
        <fullName evidence="4">Glycosyltransferase</fullName>
        <ecNumber evidence="4">2.4.-.-</ecNumber>
    </submittedName>
</protein>
<feature type="domain" description="Glycosyl transferase family 1" evidence="2">
    <location>
        <begin position="174"/>
        <end position="326"/>
    </location>
</feature>
<sequence>MRYSLACLDMMKQFDDFSTQAVDIPAPSRSFKRYWTQFVLYPLRAMRIARRVDVIVLYQEDMAYMIPFIKLAGGRVCIVMHHVASRDHTRGLVETLKAHYMRILQHLIPHADLVISTTDVAIRDAISELGVKPESIELVPNAFDASIAPTDRAVRHRARIALQERLGFCLGDALVLLNVGTDETRKNNVTVFRALAELGRKDIVMLRVGRAQNAANRKQCEEIARDAGIQAHFVEGVSEEDLAYFYQAADAYVSPTLHEGFGRTVIEAQLTGLPVIASDLPVYRFTMKDTFIAVQDPLRVEFWRDAIERVAEDPCLRQDFAIRGRENARRFSSQSVSGDLRRALEGIARRAKA</sequence>
<dbReference type="InterPro" id="IPR028098">
    <property type="entry name" value="Glyco_trans_4-like_N"/>
</dbReference>
<gene>
    <name evidence="4" type="ORF">LJ655_15575</name>
</gene>
<accession>A0ABS8KEW5</accession>
<dbReference type="EC" id="2.4.-.-" evidence="4"/>
<name>A0ABS8KEW5_9BURK</name>